<organism evidence="1 2">
    <name type="scientific">Racocetra persica</name>
    <dbReference type="NCBI Taxonomy" id="160502"/>
    <lineage>
        <taxon>Eukaryota</taxon>
        <taxon>Fungi</taxon>
        <taxon>Fungi incertae sedis</taxon>
        <taxon>Mucoromycota</taxon>
        <taxon>Glomeromycotina</taxon>
        <taxon>Glomeromycetes</taxon>
        <taxon>Diversisporales</taxon>
        <taxon>Gigasporaceae</taxon>
        <taxon>Racocetra</taxon>
    </lineage>
</organism>
<comment type="caution">
    <text evidence="1">The sequence shown here is derived from an EMBL/GenBank/DDBJ whole genome shotgun (WGS) entry which is preliminary data.</text>
</comment>
<proteinExistence type="predicted"/>
<gene>
    <name evidence="1" type="ORF">RPERSI_LOCUS26691</name>
</gene>
<evidence type="ECO:0000313" key="2">
    <source>
        <dbReference type="Proteomes" id="UP000789920"/>
    </source>
</evidence>
<evidence type="ECO:0000313" key="1">
    <source>
        <dbReference type="EMBL" id="CAG8826257.1"/>
    </source>
</evidence>
<name>A0ACA9S4R6_9GLOM</name>
<sequence length="41" mass="5042">DLLLEKSVYEYVEIQQYLPNNIIDRYRFMKEVQLTFPIGVY</sequence>
<reference evidence="1" key="1">
    <citation type="submission" date="2021-06" db="EMBL/GenBank/DDBJ databases">
        <authorList>
            <person name="Kallberg Y."/>
            <person name="Tangrot J."/>
            <person name="Rosling A."/>
        </authorList>
    </citation>
    <scope>NUCLEOTIDE SEQUENCE</scope>
    <source>
        <strain evidence="1">MA461A</strain>
    </source>
</reference>
<dbReference type="Proteomes" id="UP000789920">
    <property type="component" value="Unassembled WGS sequence"/>
</dbReference>
<feature type="non-terminal residue" evidence="1">
    <location>
        <position position="41"/>
    </location>
</feature>
<protein>
    <submittedName>
        <fullName evidence="1">19462_t:CDS:1</fullName>
    </submittedName>
</protein>
<accession>A0ACA9S4R6</accession>
<feature type="non-terminal residue" evidence="1">
    <location>
        <position position="1"/>
    </location>
</feature>
<dbReference type="EMBL" id="CAJVQC010091873">
    <property type="protein sequence ID" value="CAG8826257.1"/>
    <property type="molecule type" value="Genomic_DNA"/>
</dbReference>
<keyword evidence="2" id="KW-1185">Reference proteome</keyword>